<reference evidence="1 2" key="1">
    <citation type="submission" date="2019-05" db="EMBL/GenBank/DDBJ databases">
        <title>Another draft genome of Portunus trituberculatus and its Hox gene families provides insights of decapod evolution.</title>
        <authorList>
            <person name="Jeong J.-H."/>
            <person name="Song I."/>
            <person name="Kim S."/>
            <person name="Choi T."/>
            <person name="Kim D."/>
            <person name="Ryu S."/>
            <person name="Kim W."/>
        </authorList>
    </citation>
    <scope>NUCLEOTIDE SEQUENCE [LARGE SCALE GENOMIC DNA]</scope>
    <source>
        <tissue evidence="1">Muscle</tissue>
    </source>
</reference>
<accession>A0A5B7EBH3</accession>
<gene>
    <name evidence="1" type="ORF">E2C01_023403</name>
</gene>
<dbReference type="Proteomes" id="UP000324222">
    <property type="component" value="Unassembled WGS sequence"/>
</dbReference>
<proteinExistence type="predicted"/>
<dbReference type="EMBL" id="VSRR010002200">
    <property type="protein sequence ID" value="MPC30144.1"/>
    <property type="molecule type" value="Genomic_DNA"/>
</dbReference>
<protein>
    <submittedName>
        <fullName evidence="1">Uncharacterized protein</fullName>
    </submittedName>
</protein>
<organism evidence="1 2">
    <name type="scientific">Portunus trituberculatus</name>
    <name type="common">Swimming crab</name>
    <name type="synonym">Neptunus trituberculatus</name>
    <dbReference type="NCBI Taxonomy" id="210409"/>
    <lineage>
        <taxon>Eukaryota</taxon>
        <taxon>Metazoa</taxon>
        <taxon>Ecdysozoa</taxon>
        <taxon>Arthropoda</taxon>
        <taxon>Crustacea</taxon>
        <taxon>Multicrustacea</taxon>
        <taxon>Malacostraca</taxon>
        <taxon>Eumalacostraca</taxon>
        <taxon>Eucarida</taxon>
        <taxon>Decapoda</taxon>
        <taxon>Pleocyemata</taxon>
        <taxon>Brachyura</taxon>
        <taxon>Eubrachyura</taxon>
        <taxon>Portunoidea</taxon>
        <taxon>Portunidae</taxon>
        <taxon>Portuninae</taxon>
        <taxon>Portunus</taxon>
    </lineage>
</organism>
<dbReference type="AlphaFoldDB" id="A0A5B7EBH3"/>
<name>A0A5B7EBH3_PORTR</name>
<keyword evidence="2" id="KW-1185">Reference proteome</keyword>
<comment type="caution">
    <text evidence="1">The sequence shown here is derived from an EMBL/GenBank/DDBJ whole genome shotgun (WGS) entry which is preliminary data.</text>
</comment>
<evidence type="ECO:0000313" key="2">
    <source>
        <dbReference type="Proteomes" id="UP000324222"/>
    </source>
</evidence>
<sequence length="133" mass="14285">MAQSRYGLSPAVILLGKGRFPRFLENELLPGGDNGSDFFSQYIEKPHSVFGAEHRAKGQLDNGVQLAGNGTTHCKDTSIKTASPETGALTKSSLTRSMHVEPTSKAADLTQDSLVREMDGSDVLCEAASLFNR</sequence>
<evidence type="ECO:0000313" key="1">
    <source>
        <dbReference type="EMBL" id="MPC30144.1"/>
    </source>
</evidence>